<dbReference type="AlphaFoldDB" id="A0A7X2V618"/>
<dbReference type="PANTHER" id="PTHR43685:SF2">
    <property type="entry name" value="GLYCOSYLTRANSFERASE 2-LIKE DOMAIN-CONTAINING PROTEIN"/>
    <property type="match status" value="1"/>
</dbReference>
<dbReference type="OrthoDB" id="9785185at2"/>
<accession>A0A7X2V618</accession>
<dbReference type="Proteomes" id="UP000434639">
    <property type="component" value="Unassembled WGS sequence"/>
</dbReference>
<evidence type="ECO:0000313" key="2">
    <source>
        <dbReference type="EMBL" id="MTH55020.1"/>
    </source>
</evidence>
<evidence type="ECO:0000313" key="3">
    <source>
        <dbReference type="Proteomes" id="UP000434639"/>
    </source>
</evidence>
<proteinExistence type="predicted"/>
<dbReference type="SUPFAM" id="SSF53448">
    <property type="entry name" value="Nucleotide-diphospho-sugar transferases"/>
    <property type="match status" value="1"/>
</dbReference>
<keyword evidence="2" id="KW-0808">Transferase</keyword>
<protein>
    <submittedName>
        <fullName evidence="2">Glycosyltransferase</fullName>
    </submittedName>
</protein>
<dbReference type="GO" id="GO:0016740">
    <property type="term" value="F:transferase activity"/>
    <property type="evidence" value="ECO:0007669"/>
    <property type="project" value="UniProtKB-KW"/>
</dbReference>
<name>A0A7X2V618_9BACI</name>
<dbReference type="InterPro" id="IPR001173">
    <property type="entry name" value="Glyco_trans_2-like"/>
</dbReference>
<dbReference type="EMBL" id="WMIB01000021">
    <property type="protein sequence ID" value="MTH55020.1"/>
    <property type="molecule type" value="Genomic_DNA"/>
</dbReference>
<feature type="domain" description="Glycosyltransferase 2-like" evidence="1">
    <location>
        <begin position="6"/>
        <end position="170"/>
    </location>
</feature>
<organism evidence="2 3">
    <name type="scientific">Metabacillus mangrovi</name>
    <dbReference type="NCBI Taxonomy" id="1491830"/>
    <lineage>
        <taxon>Bacteria</taxon>
        <taxon>Bacillati</taxon>
        <taxon>Bacillota</taxon>
        <taxon>Bacilli</taxon>
        <taxon>Bacillales</taxon>
        <taxon>Bacillaceae</taxon>
        <taxon>Metabacillus</taxon>
    </lineage>
</organism>
<sequence>MPDIGVVMPVYYQEPDFLKAALQSILDQTYTQFKLVIVIDGAPEMKGQAEVLTSGDTRVQLIENKENIGIARSLNRGFGELFQDPDIKYFTWVSSDNLYYPDFLETLHTRIEASPAETGLVHSSFRLINDDDECLQTEDELTAFRSYLDQPKENLLNACTISICFLYKKETAAKTGGYSMEPVEDYEYWLRLTEHCEISYVPVKLASYRVNSSHSISASLKSKQQHRRWRHAFHVARHEARQRRNIPISLTILFPLQHADESAAKRLEDLYEQLYSNYQVFILDLSEDTQPSRTLLTIPQPMIMAAYFPGKTPNETVVEFMDKVTTPYFMILDKNPFSHNSILEILMKNLIKHEKNPAIVSAAFDENKTAVILDIEFSGQLEQGKIYRTEKIKAWMGRQSEELE</sequence>
<dbReference type="RefSeq" id="WP_155113526.1">
    <property type="nucleotide sequence ID" value="NZ_WMIB01000021.1"/>
</dbReference>
<dbReference type="InterPro" id="IPR029044">
    <property type="entry name" value="Nucleotide-diphossugar_trans"/>
</dbReference>
<gene>
    <name evidence="2" type="ORF">GKZ89_16575</name>
</gene>
<evidence type="ECO:0000259" key="1">
    <source>
        <dbReference type="Pfam" id="PF00535"/>
    </source>
</evidence>
<keyword evidence="3" id="KW-1185">Reference proteome</keyword>
<comment type="caution">
    <text evidence="2">The sequence shown here is derived from an EMBL/GenBank/DDBJ whole genome shotgun (WGS) entry which is preliminary data.</text>
</comment>
<dbReference type="Pfam" id="PF00535">
    <property type="entry name" value="Glycos_transf_2"/>
    <property type="match status" value="1"/>
</dbReference>
<dbReference type="PANTHER" id="PTHR43685">
    <property type="entry name" value="GLYCOSYLTRANSFERASE"/>
    <property type="match status" value="1"/>
</dbReference>
<reference evidence="2 3" key="1">
    <citation type="journal article" date="2017" name="Int. J. Syst. Evol. Microbiol.">
        <title>Bacillus mangrovi sp. nov., isolated from a sediment sample from a mangrove forest.</title>
        <authorList>
            <person name="Gupta V."/>
            <person name="Singh P.K."/>
            <person name="Korpole S."/>
            <person name="Tanuku N.R.S."/>
            <person name="Pinnaka A.K."/>
        </authorList>
    </citation>
    <scope>NUCLEOTIDE SEQUENCE [LARGE SCALE GENOMIC DNA]</scope>
    <source>
        <strain evidence="2 3">KCTC 33872</strain>
    </source>
</reference>
<dbReference type="InterPro" id="IPR050834">
    <property type="entry name" value="Glycosyltransf_2"/>
</dbReference>
<dbReference type="Gene3D" id="3.90.550.10">
    <property type="entry name" value="Spore Coat Polysaccharide Biosynthesis Protein SpsA, Chain A"/>
    <property type="match status" value="1"/>
</dbReference>